<dbReference type="AlphaFoldDB" id="A0A834ZIW1"/>
<organism evidence="1 2">
    <name type="scientific">Tetracentron sinense</name>
    <name type="common">Spur-leaf</name>
    <dbReference type="NCBI Taxonomy" id="13715"/>
    <lineage>
        <taxon>Eukaryota</taxon>
        <taxon>Viridiplantae</taxon>
        <taxon>Streptophyta</taxon>
        <taxon>Embryophyta</taxon>
        <taxon>Tracheophyta</taxon>
        <taxon>Spermatophyta</taxon>
        <taxon>Magnoliopsida</taxon>
        <taxon>Trochodendrales</taxon>
        <taxon>Trochodendraceae</taxon>
        <taxon>Tetracentron</taxon>
    </lineage>
</organism>
<name>A0A834ZIW1_TETSI</name>
<accession>A0A834ZIW1</accession>
<reference evidence="1 2" key="1">
    <citation type="submission" date="2020-04" db="EMBL/GenBank/DDBJ databases">
        <title>Plant Genome Project.</title>
        <authorList>
            <person name="Zhang R.-G."/>
        </authorList>
    </citation>
    <scope>NUCLEOTIDE SEQUENCE [LARGE SCALE GENOMIC DNA]</scope>
    <source>
        <strain evidence="1">YNK0</strain>
        <tissue evidence="1">Leaf</tissue>
    </source>
</reference>
<gene>
    <name evidence="1" type="ORF">HHK36_009411</name>
</gene>
<protein>
    <submittedName>
        <fullName evidence="1">Uncharacterized protein</fullName>
    </submittedName>
</protein>
<evidence type="ECO:0000313" key="1">
    <source>
        <dbReference type="EMBL" id="KAF8404526.1"/>
    </source>
</evidence>
<dbReference type="Proteomes" id="UP000655225">
    <property type="component" value="Unassembled WGS sequence"/>
</dbReference>
<proteinExistence type="predicted"/>
<sequence length="159" mass="18550">MQRTPPFVQRHKRCLRLLIVTWPWVGATYRRWMRQEGKDLFLPAAVRPILDSLETLKQVPHPALCDLIQVNQKHLCGLNYLKLSSSLSSYLSTIQSNFPTTQRDVPPENIDFCSMHSSSRNSARRVTLRLDTLFLGYYQHRDPPYEQFDMISVINSDVM</sequence>
<dbReference type="EMBL" id="JABCRI010000006">
    <property type="protein sequence ID" value="KAF8404526.1"/>
    <property type="molecule type" value="Genomic_DNA"/>
</dbReference>
<comment type="caution">
    <text evidence="1">The sequence shown here is derived from an EMBL/GenBank/DDBJ whole genome shotgun (WGS) entry which is preliminary data.</text>
</comment>
<evidence type="ECO:0000313" key="2">
    <source>
        <dbReference type="Proteomes" id="UP000655225"/>
    </source>
</evidence>
<keyword evidence="2" id="KW-1185">Reference proteome</keyword>